<dbReference type="PANTHER" id="PTHR43687">
    <property type="entry name" value="ADENYLYLSULFATE REDUCTASE, BETA SUBUNIT"/>
    <property type="match status" value="1"/>
</dbReference>
<feature type="domain" description="4Fe-4S ferredoxin-type" evidence="5">
    <location>
        <begin position="38"/>
        <end position="67"/>
    </location>
</feature>
<dbReference type="Pfam" id="PF12838">
    <property type="entry name" value="Fer4_7"/>
    <property type="match status" value="1"/>
</dbReference>
<accession>R9T7R9</accession>
<dbReference type="GO" id="GO:0046872">
    <property type="term" value="F:metal ion binding"/>
    <property type="evidence" value="ECO:0007669"/>
    <property type="project" value="UniProtKB-KW"/>
</dbReference>
<evidence type="ECO:0000256" key="1">
    <source>
        <dbReference type="ARBA" id="ARBA00022485"/>
    </source>
</evidence>
<dbReference type="InterPro" id="IPR050572">
    <property type="entry name" value="Fe-S_Ferredoxin"/>
</dbReference>
<dbReference type="AlphaFoldDB" id="R9T7R9"/>
<gene>
    <name evidence="6" type="ORF">MMINT_17000</name>
</gene>
<feature type="domain" description="4Fe-4S ferredoxin-type" evidence="5">
    <location>
        <begin position="69"/>
        <end position="98"/>
    </location>
</feature>
<dbReference type="STRING" id="1295009.MMINT_17000"/>
<keyword evidence="6" id="KW-0830">Ubiquinone</keyword>
<reference evidence="6 7" key="1">
    <citation type="journal article" date="2013" name="Genome Announc.">
        <title>Genome sequence of 'Candidatus Methanomassiliicoccus intestinalis' Issoire-Mx1, a third thermoplasmatales-related methanogenic archaeon from human feces.</title>
        <authorList>
            <person name="Borrel G."/>
            <person name="Harris H.M."/>
            <person name="Parisot N."/>
            <person name="Gaci N."/>
            <person name="Tottey W."/>
            <person name="Mihajlovski A."/>
            <person name="Deane J."/>
            <person name="Gribaldo S."/>
            <person name="Bardot O."/>
            <person name="Peyretaillade E."/>
            <person name="Peyret P."/>
            <person name="O'Toole P.W."/>
            <person name="Brugere J.F."/>
        </authorList>
    </citation>
    <scope>NUCLEOTIDE SEQUENCE [LARGE SCALE GENOMIC DNA]</scope>
    <source>
        <strain evidence="6 7">Issoire-Mx1</strain>
    </source>
</reference>
<dbReference type="GO" id="GO:0016491">
    <property type="term" value="F:oxidoreductase activity"/>
    <property type="evidence" value="ECO:0007669"/>
    <property type="project" value="UniProtKB-ARBA"/>
</dbReference>
<evidence type="ECO:0000313" key="6">
    <source>
        <dbReference type="EMBL" id="AGN26992.1"/>
    </source>
</evidence>
<evidence type="ECO:0000256" key="3">
    <source>
        <dbReference type="ARBA" id="ARBA00023004"/>
    </source>
</evidence>
<evidence type="ECO:0000259" key="5">
    <source>
        <dbReference type="PROSITE" id="PS51379"/>
    </source>
</evidence>
<dbReference type="SUPFAM" id="SSF54862">
    <property type="entry name" value="4Fe-4S ferredoxins"/>
    <property type="match status" value="1"/>
</dbReference>
<keyword evidence="1" id="KW-0004">4Fe-4S</keyword>
<dbReference type="PROSITE" id="PS00198">
    <property type="entry name" value="4FE4S_FER_1"/>
    <property type="match status" value="2"/>
</dbReference>
<evidence type="ECO:0000256" key="2">
    <source>
        <dbReference type="ARBA" id="ARBA00022723"/>
    </source>
</evidence>
<dbReference type="OrthoDB" id="23478at2157"/>
<evidence type="ECO:0000313" key="7">
    <source>
        <dbReference type="Proteomes" id="UP000014070"/>
    </source>
</evidence>
<evidence type="ECO:0000256" key="4">
    <source>
        <dbReference type="ARBA" id="ARBA00023014"/>
    </source>
</evidence>
<name>R9T7R9_METII</name>
<dbReference type="InParanoid" id="R9T7R9"/>
<dbReference type="GO" id="GO:0016829">
    <property type="term" value="F:lyase activity"/>
    <property type="evidence" value="ECO:0007669"/>
    <property type="project" value="UniProtKB-KW"/>
</dbReference>
<dbReference type="GO" id="GO:0051539">
    <property type="term" value="F:4 iron, 4 sulfur cluster binding"/>
    <property type="evidence" value="ECO:0007669"/>
    <property type="project" value="UniProtKB-KW"/>
</dbReference>
<proteinExistence type="predicted"/>
<dbReference type="KEGG" id="mer:MMINT_17000"/>
<dbReference type="PANTHER" id="PTHR43687:SF1">
    <property type="entry name" value="FERREDOXIN III"/>
    <property type="match status" value="1"/>
</dbReference>
<protein>
    <submittedName>
        <fullName evidence="6">Formate hydrogenlyase subunit 6/NADH:ubiquinone oxidoreductase 23 kD subunit (Chain I)</fullName>
    </submittedName>
</protein>
<dbReference type="Proteomes" id="UP000014070">
    <property type="component" value="Chromosome"/>
</dbReference>
<organism evidence="6 7">
    <name type="scientific">Methanomassiliicoccus intestinalis (strain Issoire-Mx1)</name>
    <dbReference type="NCBI Taxonomy" id="1295009"/>
    <lineage>
        <taxon>Archaea</taxon>
        <taxon>Methanobacteriati</taxon>
        <taxon>Thermoplasmatota</taxon>
        <taxon>Thermoplasmata</taxon>
        <taxon>Methanomassiliicoccales</taxon>
        <taxon>Methanomassiliicoccaceae</taxon>
        <taxon>Methanomassiliicoccus</taxon>
    </lineage>
</organism>
<dbReference type="Gene3D" id="3.30.70.20">
    <property type="match status" value="2"/>
</dbReference>
<keyword evidence="4" id="KW-0411">Iron-sulfur</keyword>
<keyword evidence="2" id="KW-0479">Metal-binding</keyword>
<dbReference type="GeneID" id="41324059"/>
<dbReference type="InterPro" id="IPR017896">
    <property type="entry name" value="4Fe4S_Fe-S-bd"/>
</dbReference>
<dbReference type="RefSeq" id="WP_020449517.1">
    <property type="nucleotide sequence ID" value="NC_021353.1"/>
</dbReference>
<dbReference type="EMBL" id="CP005934">
    <property type="protein sequence ID" value="AGN26992.1"/>
    <property type="molecule type" value="Genomic_DNA"/>
</dbReference>
<dbReference type="HOGENOM" id="CLU_067218_4_6_2"/>
<dbReference type="PROSITE" id="PS51379">
    <property type="entry name" value="4FE4S_FER_2"/>
    <property type="match status" value="2"/>
</dbReference>
<keyword evidence="6" id="KW-0456">Lyase</keyword>
<keyword evidence="3" id="KW-0408">Iron</keyword>
<keyword evidence="7" id="KW-1185">Reference proteome</keyword>
<dbReference type="InterPro" id="IPR017900">
    <property type="entry name" value="4Fe4S_Fe_S_CS"/>
</dbReference>
<sequence>MGLASFKMAKTVLKSLFKKPATAMYPAVPREWTERTRGHVSIIEENCILCGICARKCPTNAISVDRKGKIWTINRMSCIQCESCVEACPKKCLAMAPSYTPPNVEKVTDVFEIPLPDKEKTEA</sequence>